<proteinExistence type="predicted"/>
<feature type="compositionally biased region" description="Acidic residues" evidence="1">
    <location>
        <begin position="45"/>
        <end position="55"/>
    </location>
</feature>
<dbReference type="Proteomes" id="UP000249056">
    <property type="component" value="Unassembled WGS sequence"/>
</dbReference>
<accession>A0A395IPJ3</accession>
<keyword evidence="3" id="KW-1185">Reference proteome</keyword>
<sequence length="81" mass="8883">MRRFVIELFEKRVLRLIVLEEDSDDEEVMGRGGTSANEGRVEGGVEAEGEEDSDSEGVRTERQRSVTDIGAVANEAINASI</sequence>
<feature type="region of interest" description="Disordered" evidence="1">
    <location>
        <begin position="24"/>
        <end position="64"/>
    </location>
</feature>
<evidence type="ECO:0000313" key="3">
    <source>
        <dbReference type="Proteomes" id="UP000249056"/>
    </source>
</evidence>
<dbReference type="EMBL" id="QKRW01000025">
    <property type="protein sequence ID" value="RAL62235.1"/>
    <property type="molecule type" value="Genomic_DNA"/>
</dbReference>
<gene>
    <name evidence="2" type="ORF">DID88_004806</name>
</gene>
<organism evidence="2 3">
    <name type="scientific">Monilinia fructigena</name>
    <dbReference type="NCBI Taxonomy" id="38457"/>
    <lineage>
        <taxon>Eukaryota</taxon>
        <taxon>Fungi</taxon>
        <taxon>Dikarya</taxon>
        <taxon>Ascomycota</taxon>
        <taxon>Pezizomycotina</taxon>
        <taxon>Leotiomycetes</taxon>
        <taxon>Helotiales</taxon>
        <taxon>Sclerotiniaceae</taxon>
        <taxon>Monilinia</taxon>
    </lineage>
</organism>
<dbReference type="AlphaFoldDB" id="A0A395IPJ3"/>
<comment type="caution">
    <text evidence="2">The sequence shown here is derived from an EMBL/GenBank/DDBJ whole genome shotgun (WGS) entry which is preliminary data.</text>
</comment>
<protein>
    <submittedName>
        <fullName evidence="2">Uncharacterized protein</fullName>
    </submittedName>
</protein>
<evidence type="ECO:0000256" key="1">
    <source>
        <dbReference type="SAM" id="MobiDB-lite"/>
    </source>
</evidence>
<name>A0A395IPJ3_9HELO</name>
<evidence type="ECO:0000313" key="2">
    <source>
        <dbReference type="EMBL" id="RAL62235.1"/>
    </source>
</evidence>
<reference evidence="2 3" key="1">
    <citation type="submission" date="2018-06" db="EMBL/GenBank/DDBJ databases">
        <title>Genome Sequence of the Brown Rot Fungal Pathogen Monilinia fructigena.</title>
        <authorList>
            <person name="Landi L."/>
            <person name="De Miccolis Angelini R.M."/>
            <person name="Pollastro S."/>
            <person name="Abate D."/>
            <person name="Faretra F."/>
            <person name="Romanazzi G."/>
        </authorList>
    </citation>
    <scope>NUCLEOTIDE SEQUENCE [LARGE SCALE GENOMIC DNA]</scope>
    <source>
        <strain evidence="2 3">Mfrg269</strain>
    </source>
</reference>